<organism evidence="9 10">
    <name type="scientific">Lachancea mirantina</name>
    <dbReference type="NCBI Taxonomy" id="1230905"/>
    <lineage>
        <taxon>Eukaryota</taxon>
        <taxon>Fungi</taxon>
        <taxon>Dikarya</taxon>
        <taxon>Ascomycota</taxon>
        <taxon>Saccharomycotina</taxon>
        <taxon>Saccharomycetes</taxon>
        <taxon>Saccharomycetales</taxon>
        <taxon>Saccharomycetaceae</taxon>
        <taxon>Lachancea</taxon>
    </lineage>
</organism>
<dbReference type="EMBL" id="LT598464">
    <property type="protein sequence ID" value="SCU80226.1"/>
    <property type="molecule type" value="Genomic_DNA"/>
</dbReference>
<feature type="compositionally biased region" description="Polar residues" evidence="5">
    <location>
        <begin position="1383"/>
        <end position="1396"/>
    </location>
</feature>
<comment type="subcellular location">
    <subcellularLocation>
        <location evidence="1">Nucleus</location>
    </subcellularLocation>
</comment>
<feature type="compositionally biased region" description="Polar residues" evidence="5">
    <location>
        <begin position="1607"/>
        <end position="1617"/>
    </location>
</feature>
<dbReference type="Pfam" id="PF11732">
    <property type="entry name" value="Thoc2"/>
    <property type="match status" value="1"/>
</dbReference>
<comment type="similarity">
    <text evidence="2">Belongs to the THOC2 family.</text>
</comment>
<dbReference type="InterPro" id="IPR040007">
    <property type="entry name" value="Tho2"/>
</dbReference>
<feature type="domain" description="THO complex subunit 2 N-terminal" evidence="8">
    <location>
        <begin position="26"/>
        <end position="637"/>
    </location>
</feature>
<dbReference type="PANTHER" id="PTHR21597">
    <property type="entry name" value="THO2 PROTEIN"/>
    <property type="match status" value="1"/>
</dbReference>
<dbReference type="Proteomes" id="UP000191024">
    <property type="component" value="Chromosome B"/>
</dbReference>
<evidence type="ECO:0000259" key="8">
    <source>
        <dbReference type="Pfam" id="PF16134"/>
    </source>
</evidence>
<gene>
    <name evidence="9" type="ORF">LAMI_0B01288G</name>
</gene>
<dbReference type="STRING" id="1230905.A0A1G4ITU3"/>
<evidence type="ECO:0000256" key="3">
    <source>
        <dbReference type="ARBA" id="ARBA00019596"/>
    </source>
</evidence>
<evidence type="ECO:0000259" key="6">
    <source>
        <dbReference type="Pfam" id="PF11262"/>
    </source>
</evidence>
<evidence type="ECO:0000256" key="4">
    <source>
        <dbReference type="ARBA" id="ARBA00023242"/>
    </source>
</evidence>
<evidence type="ECO:0000313" key="9">
    <source>
        <dbReference type="EMBL" id="SCU80226.1"/>
    </source>
</evidence>
<feature type="region of interest" description="Disordered" evidence="5">
    <location>
        <begin position="1222"/>
        <end position="1246"/>
    </location>
</feature>
<evidence type="ECO:0000259" key="7">
    <source>
        <dbReference type="Pfam" id="PF11732"/>
    </source>
</evidence>
<protein>
    <recommendedName>
        <fullName evidence="3">THO complex subunit 2</fullName>
    </recommendedName>
</protein>
<feature type="compositionally biased region" description="Polar residues" evidence="5">
    <location>
        <begin position="1567"/>
        <end position="1580"/>
    </location>
</feature>
<dbReference type="GO" id="GO:0006397">
    <property type="term" value="P:mRNA processing"/>
    <property type="evidence" value="ECO:0007669"/>
    <property type="project" value="InterPro"/>
</dbReference>
<sequence>MSIVEGRITGLAASGTEFLSSKFIFDEEFSVNWKERSAKLMNELRDAPNEKEAEDKIKLIFYDCLLLTADPNAFQSTIDLTRLSALVTEVCSMNSPRNAKVFISMINSFPDKTDRLVELMISLPSLNDAFSTYISDDKLLERAGKFTAQQRGLFKRQLLESRYIIKKYNLLGEHAVGFSSLITFLFTAYNDGYKDMRVKYYWSQMQCIIGKYSLDPIKSLEVILRTSAFYLPQGYKFLVEFLRASDFWPQQEASHLEADSNLGRGGSIVAAKILSELLNDRTIEVQVYDMCCVLIKCGFISFGSIFENIGPDDEKINDYTEKRYRDLESESNQGILNPLAMAAALADDSEGKAEENNEQRQNYAKFSATTQEEAITEDIADSKKEVEKRIFYGGKLLLLERLIVHGLTIPFMYGFLKFQRLALLKDSLVKELIKAFDFALTPLYKSMVFGPELNKDHSVLSKSKFDEPQTPGHRFREVKSHDTNMWKESNFIFSFYHEDWGSDVPSIPNIEALFQLSHEWLSSVGPRLAVVPTTISKLCRMALRDIETNSSAENISRWVDYFRKFIFPALPLLSENLPTVNEVYNVMRLFRFETRCYLYNEMYSKLSQDELFIKVAWNKYEKKARSALKSLSVDNIDLRAPGLGKLVSANPLSALHPIVNQIENYDKVSELVVKTSLFFSPFAYDVLQYILLSRLTSGRAVVQADGINLLTWLSRLANFIAELVKNCPKMDVGNIVRFIVKTLRQGSDIPLVILRQLLFTVAGIKSQYDVNKKQLIMLNSGKPLQLAARRIIRDVRDDNRRCSKRLLTDFIALDSLTEIVIILYRLQLRLMFEDTHYKVLSSKCDDMNSLLWSFISTCKYFLDAKTFEDHVLPFSTLVNDQNVSIEWAFELWRDFYLKNQTNNNPTDLIEDEMFFISDKTKYGNLEKPLFLSFWIFSLHEVHFDRSVYDEEKIYLETIKRQTKSDKKLSELSKKIENLMASCLSHQATFNRTSTYLVKVAEKWNWTKAEMKDFIQLCMVPRVLFSPCDAMYAFYFASNVFKKAGVFRIFEMLVNSGILRTLLFSSTTHEASNIGFFLEMVTEYLSATKNEEESGFDSLFDLHNTLLDDLVDILMEKNYMSIRNGIECMKYFSNVFPIATEHIEYLIWAIERYLVEDQREDIKLPSNALVGHLKARLKSSSSLRSIYHFELKDEDRAFLAEKEEIAQYERLVRLGSEKVASTEPLELNEENKAESLSEQEVSAPKEKDQTVIVKKSTRFDATQNLPMFEVLDEMDEILEHLKADDMNLVKRRIRNKNAYFELRSIENKTSSLEDYRSGVADLLEDYFRSLVSNFDHERFTYFLSEIANACQSISLPREKKASKNRKTAKIEYGNEISGRRDTKTSNPASNARESSANLKEDRRESSRYGGAGAQPLTKSRFSGSGAPLPNEQSQSAQKLGKSPDTQRNRGSKMDAANPDLSERSLRSNRTGTRFEGLPSLELARSSKSILKRHSSPRAAEIHPPESSSARESRYNSSSVNQIEINDKRTMGRPSPEISKRKRPMDQESNFSKRSKPSAETRESIRFPTKSSSKPHGSLKNTGRNEEKTMKRQFGNLRTSEQDRDNKGGRTSQQSRYRA</sequence>
<feature type="region of interest" description="Disordered" evidence="5">
    <location>
        <begin position="1356"/>
        <end position="1617"/>
    </location>
</feature>
<dbReference type="GO" id="GO:0003729">
    <property type="term" value="F:mRNA binding"/>
    <property type="evidence" value="ECO:0007669"/>
    <property type="project" value="TreeGrafter"/>
</dbReference>
<dbReference type="GO" id="GO:0006406">
    <property type="term" value="P:mRNA export from nucleus"/>
    <property type="evidence" value="ECO:0007669"/>
    <property type="project" value="InterPro"/>
</dbReference>
<keyword evidence="10" id="KW-1185">Reference proteome</keyword>
<dbReference type="InterPro" id="IPR021726">
    <property type="entry name" value="THO_THOC2_N"/>
</dbReference>
<proteinExistence type="inferred from homology"/>
<dbReference type="Pfam" id="PF16134">
    <property type="entry name" value="THOC2_N"/>
    <property type="match status" value="1"/>
</dbReference>
<dbReference type="OrthoDB" id="29024at2759"/>
<accession>A0A1G4ITU3</accession>
<evidence type="ECO:0000256" key="5">
    <source>
        <dbReference type="SAM" id="MobiDB-lite"/>
    </source>
</evidence>
<dbReference type="GO" id="GO:0000445">
    <property type="term" value="C:THO complex part of transcription export complex"/>
    <property type="evidence" value="ECO:0007669"/>
    <property type="project" value="TreeGrafter"/>
</dbReference>
<evidence type="ECO:0000256" key="1">
    <source>
        <dbReference type="ARBA" id="ARBA00004123"/>
    </source>
</evidence>
<name>A0A1G4ITU3_9SACH</name>
<dbReference type="Pfam" id="PF11262">
    <property type="entry name" value="Tho2"/>
    <property type="match status" value="2"/>
</dbReference>
<feature type="domain" description="THO complex subunitTHOC2 C-terminal" evidence="6">
    <location>
        <begin position="1098"/>
        <end position="1172"/>
    </location>
</feature>
<feature type="domain" description="THO complex subunitTHOC2 C-terminal" evidence="6">
    <location>
        <begin position="925"/>
        <end position="1091"/>
    </location>
</feature>
<feature type="compositionally biased region" description="Basic and acidic residues" evidence="5">
    <location>
        <begin position="1498"/>
        <end position="1512"/>
    </location>
</feature>
<evidence type="ECO:0000256" key="2">
    <source>
        <dbReference type="ARBA" id="ARBA00007857"/>
    </source>
</evidence>
<evidence type="ECO:0000313" key="10">
    <source>
        <dbReference type="Proteomes" id="UP000191024"/>
    </source>
</evidence>
<dbReference type="PANTHER" id="PTHR21597:SF0">
    <property type="entry name" value="THO COMPLEX SUBUNIT 2"/>
    <property type="match status" value="1"/>
</dbReference>
<feature type="domain" description="THO complex subunitTHOC2 N-terminal" evidence="7">
    <location>
        <begin position="643"/>
        <end position="717"/>
    </location>
</feature>
<dbReference type="InterPro" id="IPR021418">
    <property type="entry name" value="THO_THOC2_C"/>
</dbReference>
<reference evidence="9 10" key="1">
    <citation type="submission" date="2016-03" db="EMBL/GenBank/DDBJ databases">
        <authorList>
            <person name="Devillers H."/>
        </authorList>
    </citation>
    <scope>NUCLEOTIDE SEQUENCE [LARGE SCALE GENOMIC DNA]</scope>
    <source>
        <strain evidence="9">CBS 11717</strain>
    </source>
</reference>
<keyword evidence="4" id="KW-0539">Nucleus</keyword>
<dbReference type="InterPro" id="IPR032302">
    <property type="entry name" value="THOC2_N"/>
</dbReference>